<dbReference type="STRING" id="650164.K5VZH9"/>
<dbReference type="InterPro" id="IPR008422">
    <property type="entry name" value="KN_HD"/>
</dbReference>
<dbReference type="InterPro" id="IPR009057">
    <property type="entry name" value="Homeodomain-like_sf"/>
</dbReference>
<evidence type="ECO:0000313" key="8">
    <source>
        <dbReference type="Proteomes" id="UP000008370"/>
    </source>
</evidence>
<proteinExistence type="inferred from homology"/>
<dbReference type="CDD" id="cd00086">
    <property type="entry name" value="homeodomain"/>
    <property type="match status" value="1"/>
</dbReference>
<keyword evidence="5" id="KW-0472">Membrane</keyword>
<dbReference type="KEGG" id="pco:PHACADRAFT_101545"/>
<dbReference type="PANTHER" id="PTHR11850">
    <property type="entry name" value="HOMEOBOX PROTEIN TRANSCRIPTION FACTORS"/>
    <property type="match status" value="1"/>
</dbReference>
<accession>K5VZH9</accession>
<keyword evidence="4" id="KW-0539">Nucleus</keyword>
<feature type="non-terminal residue" evidence="7">
    <location>
        <position position="1"/>
    </location>
</feature>
<protein>
    <recommendedName>
        <fullName evidence="6">KN homeodomain domain-containing protein</fullName>
    </recommendedName>
</protein>
<dbReference type="InParanoid" id="K5VZH9"/>
<evidence type="ECO:0000256" key="2">
    <source>
        <dbReference type="ARBA" id="ARBA00023125"/>
    </source>
</evidence>
<evidence type="ECO:0000256" key="4">
    <source>
        <dbReference type="ARBA" id="ARBA00023242"/>
    </source>
</evidence>
<dbReference type="GO" id="GO:0006355">
    <property type="term" value="P:regulation of DNA-templated transcription"/>
    <property type="evidence" value="ECO:0007669"/>
    <property type="project" value="InterPro"/>
</dbReference>
<dbReference type="EMBL" id="JH930476">
    <property type="protein sequence ID" value="EKM52024.1"/>
    <property type="molecule type" value="Genomic_DNA"/>
</dbReference>
<name>K5VZH9_PHACS</name>
<dbReference type="Proteomes" id="UP000008370">
    <property type="component" value="Unassembled WGS sequence"/>
</dbReference>
<dbReference type="InterPro" id="IPR001356">
    <property type="entry name" value="HD"/>
</dbReference>
<dbReference type="Gene3D" id="1.10.10.60">
    <property type="entry name" value="Homeodomain-like"/>
    <property type="match status" value="1"/>
</dbReference>
<keyword evidence="3" id="KW-0371">Homeobox</keyword>
<keyword evidence="8" id="KW-1185">Reference proteome</keyword>
<feature type="domain" description="KN homeodomain" evidence="6">
    <location>
        <begin position="1"/>
        <end position="36"/>
    </location>
</feature>
<evidence type="ECO:0000256" key="5">
    <source>
        <dbReference type="SAM" id="Phobius"/>
    </source>
</evidence>
<keyword evidence="5" id="KW-1133">Transmembrane helix</keyword>
<dbReference type="GO" id="GO:0003677">
    <property type="term" value="F:DNA binding"/>
    <property type="evidence" value="ECO:0007669"/>
    <property type="project" value="UniProtKB-KW"/>
</dbReference>
<reference evidence="7 8" key="1">
    <citation type="journal article" date="2012" name="BMC Genomics">
        <title>Comparative genomics of the white-rot fungi, Phanerochaete carnosa and P. chrysosporium, to elucidate the genetic basis of the distinct wood types they colonize.</title>
        <authorList>
            <person name="Suzuki H."/>
            <person name="MacDonald J."/>
            <person name="Syed K."/>
            <person name="Salamov A."/>
            <person name="Hori C."/>
            <person name="Aerts A."/>
            <person name="Henrissat B."/>
            <person name="Wiebenga A."/>
            <person name="vanKuyk P.A."/>
            <person name="Barry K."/>
            <person name="Lindquist E."/>
            <person name="LaButti K."/>
            <person name="Lapidus A."/>
            <person name="Lucas S."/>
            <person name="Coutinho P."/>
            <person name="Gong Y."/>
            <person name="Samejima M."/>
            <person name="Mahadevan R."/>
            <person name="Abou-Zaid M."/>
            <person name="de Vries R.P."/>
            <person name="Igarashi K."/>
            <person name="Yadav J.S."/>
            <person name="Grigoriev I.V."/>
            <person name="Master E.R."/>
        </authorList>
    </citation>
    <scope>NUCLEOTIDE SEQUENCE [LARGE SCALE GENOMIC DNA]</scope>
    <source>
        <strain evidence="7 8">HHB-10118-sp</strain>
    </source>
</reference>
<evidence type="ECO:0000256" key="3">
    <source>
        <dbReference type="ARBA" id="ARBA00023155"/>
    </source>
</evidence>
<dbReference type="InterPro" id="IPR050224">
    <property type="entry name" value="TALE_homeobox"/>
</dbReference>
<keyword evidence="5" id="KW-0812">Transmembrane</keyword>
<sequence>WLYHHSSHPYPSEEEKKALCNATGLSISQVFNWMINVHLLFYISPAILVPIPLLGTLPHTCTRMHCGCKATY</sequence>
<dbReference type="HOGENOM" id="CLU_2729241_0_0_1"/>
<dbReference type="OrthoDB" id="10056939at2759"/>
<feature type="transmembrane region" description="Helical" evidence="5">
    <location>
        <begin position="33"/>
        <end position="54"/>
    </location>
</feature>
<evidence type="ECO:0000313" key="7">
    <source>
        <dbReference type="EMBL" id="EKM52024.1"/>
    </source>
</evidence>
<organism evidence="7 8">
    <name type="scientific">Phanerochaete carnosa (strain HHB-10118-sp)</name>
    <name type="common">White-rot fungus</name>
    <name type="synonym">Peniophora carnosa</name>
    <dbReference type="NCBI Taxonomy" id="650164"/>
    <lineage>
        <taxon>Eukaryota</taxon>
        <taxon>Fungi</taxon>
        <taxon>Dikarya</taxon>
        <taxon>Basidiomycota</taxon>
        <taxon>Agaricomycotina</taxon>
        <taxon>Agaricomycetes</taxon>
        <taxon>Polyporales</taxon>
        <taxon>Phanerochaetaceae</taxon>
        <taxon>Phanerochaete</taxon>
    </lineage>
</organism>
<evidence type="ECO:0000259" key="6">
    <source>
        <dbReference type="Pfam" id="PF05920"/>
    </source>
</evidence>
<dbReference type="RefSeq" id="XP_007399812.1">
    <property type="nucleotide sequence ID" value="XM_007399750.1"/>
</dbReference>
<keyword evidence="2" id="KW-0238">DNA-binding</keyword>
<dbReference type="SUPFAM" id="SSF46689">
    <property type="entry name" value="Homeodomain-like"/>
    <property type="match status" value="1"/>
</dbReference>
<gene>
    <name evidence="7" type="ORF">PHACADRAFT_101545</name>
</gene>
<dbReference type="Pfam" id="PF05920">
    <property type="entry name" value="Homeobox_KN"/>
    <property type="match status" value="1"/>
</dbReference>
<dbReference type="GeneID" id="18907197"/>
<comment type="similarity">
    <text evidence="1">Belongs to the TALE/M-ATYP homeobox family.</text>
</comment>
<dbReference type="AlphaFoldDB" id="K5VZH9"/>
<evidence type="ECO:0000256" key="1">
    <source>
        <dbReference type="ARBA" id="ARBA00005800"/>
    </source>
</evidence>